<sequence>MTDRREGIVSSFGTAVSVDFQECKIDGKVRMVSFFGTGFLRMQDRREGIEEPSPGLEFVKGNWHSEFFFNNCSAFLY</sequence>
<reference evidence="1" key="1">
    <citation type="submission" date="2020-05" db="EMBL/GenBank/DDBJ databases">
        <authorList>
            <person name="Rincon C."/>
            <person name="Sanders R I."/>
            <person name="Robbins C."/>
            <person name="Chaturvedi A."/>
        </authorList>
    </citation>
    <scope>NUCLEOTIDE SEQUENCE</scope>
    <source>
        <strain evidence="1">CHB12</strain>
    </source>
</reference>
<dbReference type="EMBL" id="CAGKOT010000026">
    <property type="protein sequence ID" value="CAB5369152.1"/>
    <property type="molecule type" value="Genomic_DNA"/>
</dbReference>
<dbReference type="OrthoDB" id="10349982at2759"/>
<gene>
    <name evidence="1" type="ORF">CHRIB12_LOCUS12055</name>
</gene>
<protein>
    <submittedName>
        <fullName evidence="1">Uncharacterized protein</fullName>
    </submittedName>
</protein>
<proteinExistence type="predicted"/>
<comment type="caution">
    <text evidence="1">The sequence shown here is derived from an EMBL/GenBank/DDBJ whole genome shotgun (WGS) entry which is preliminary data.</text>
</comment>
<dbReference type="AlphaFoldDB" id="A0A915ZC23"/>
<evidence type="ECO:0000313" key="1">
    <source>
        <dbReference type="EMBL" id="CAB5369152.1"/>
    </source>
</evidence>
<accession>A0A915ZC23</accession>
<organism evidence="1 2">
    <name type="scientific">Rhizophagus irregularis</name>
    <dbReference type="NCBI Taxonomy" id="588596"/>
    <lineage>
        <taxon>Eukaryota</taxon>
        <taxon>Fungi</taxon>
        <taxon>Fungi incertae sedis</taxon>
        <taxon>Mucoromycota</taxon>
        <taxon>Glomeromycotina</taxon>
        <taxon>Glomeromycetes</taxon>
        <taxon>Glomerales</taxon>
        <taxon>Glomeraceae</taxon>
        <taxon>Rhizophagus</taxon>
    </lineage>
</organism>
<name>A0A915ZC23_9GLOM</name>
<evidence type="ECO:0000313" key="2">
    <source>
        <dbReference type="Proteomes" id="UP000684084"/>
    </source>
</evidence>
<dbReference type="Proteomes" id="UP000684084">
    <property type="component" value="Unassembled WGS sequence"/>
</dbReference>